<dbReference type="Gene3D" id="3.20.20.10">
    <property type="entry name" value="Alanine racemase"/>
    <property type="match status" value="1"/>
</dbReference>
<dbReference type="Gene3D" id="2.40.37.20">
    <property type="entry name" value="D-serine dehydratase-like domain"/>
    <property type="match status" value="1"/>
</dbReference>
<evidence type="ECO:0000256" key="1">
    <source>
        <dbReference type="ARBA" id="ARBA00005323"/>
    </source>
</evidence>
<dbReference type="EMBL" id="JAFNLL010000054">
    <property type="protein sequence ID" value="MBO1269709.1"/>
    <property type="molecule type" value="Genomic_DNA"/>
</dbReference>
<dbReference type="InterPro" id="IPR042208">
    <property type="entry name" value="D-ser_dehydrat-like_sf"/>
</dbReference>
<evidence type="ECO:0000256" key="2">
    <source>
        <dbReference type="ARBA" id="ARBA00023239"/>
    </source>
</evidence>
<dbReference type="PANTHER" id="PTHR28004:SF8">
    <property type="entry name" value="D-SERINE DEAMINASE"/>
    <property type="match status" value="1"/>
</dbReference>
<dbReference type="Proteomes" id="UP000664164">
    <property type="component" value="Unassembled WGS sequence"/>
</dbReference>
<dbReference type="PANTHER" id="PTHR28004">
    <property type="entry name" value="ZGC:162816-RELATED"/>
    <property type="match status" value="1"/>
</dbReference>
<organism evidence="4 5">
    <name type="scientific">Arthrobacter cavernae</name>
    <dbReference type="NCBI Taxonomy" id="2817681"/>
    <lineage>
        <taxon>Bacteria</taxon>
        <taxon>Bacillati</taxon>
        <taxon>Actinomycetota</taxon>
        <taxon>Actinomycetes</taxon>
        <taxon>Micrococcales</taxon>
        <taxon>Micrococcaceae</taxon>
        <taxon>Arthrobacter</taxon>
    </lineage>
</organism>
<dbReference type="AlphaFoldDB" id="A0A939HF42"/>
<dbReference type="InterPro" id="IPR029066">
    <property type="entry name" value="PLP-binding_barrel"/>
</dbReference>
<comment type="similarity">
    <text evidence="1">Belongs to the DSD1 family.</text>
</comment>
<keyword evidence="2" id="KW-0456">Lyase</keyword>
<name>A0A939HF42_9MICC</name>
<sequence length="372" mass="39550">MPHLDATLPLHTLPQMLLDVAAVERNIGIKEAWTQEHGMVLAPHIKTTMTGEIVRRQLPGSWGVTVATTAQAAQAMEWGASRILIANEVLFRGHLEQLRAWLAASPELEIYCLADSVAGVRAMAEMFDGAPRPLNVLIDVGTPGGRTGIRSEAEAGPLAAEILTAGGLLLAGVSAYEGVAPNTRTDENLAGIDSHCRLARDIFDELHATFEVEPPVFSNGGSAFQDRAAMFLPRKASVNVLRSGCYVVHDHGTYQGVSPVPGLTAAVVVRALVISAPESGRVVLNAGKRELAYDAGLPVIVARYRDGALLSAGAGATLTRLFDHHAIVDDAAGLEVGDVVDLGISHPCSVFDRWREVVAVGDDAVETWRPVF</sequence>
<feature type="domain" description="D-serine dehydratase-like" evidence="3">
    <location>
        <begin position="266"/>
        <end position="361"/>
    </location>
</feature>
<dbReference type="Pfam" id="PF01168">
    <property type="entry name" value="Ala_racemase_N"/>
    <property type="match status" value="1"/>
</dbReference>
<protein>
    <submittedName>
        <fullName evidence="4">Alanine racemase</fullName>
    </submittedName>
</protein>
<dbReference type="InterPro" id="IPR026956">
    <property type="entry name" value="D-ser_dehydrat-like_dom"/>
</dbReference>
<proteinExistence type="inferred from homology"/>
<evidence type="ECO:0000313" key="5">
    <source>
        <dbReference type="Proteomes" id="UP000664164"/>
    </source>
</evidence>
<dbReference type="SUPFAM" id="SSF51419">
    <property type="entry name" value="PLP-binding barrel"/>
    <property type="match status" value="1"/>
</dbReference>
<reference evidence="4" key="1">
    <citation type="submission" date="2021-03" db="EMBL/GenBank/DDBJ databases">
        <title>A new species, PO-11, isolated from a karst cave deposit.</title>
        <authorList>
            <person name="Zhaoxiaoyong W."/>
        </authorList>
    </citation>
    <scope>NUCLEOTIDE SEQUENCE</scope>
    <source>
        <strain evidence="4">PO-11</strain>
    </source>
</reference>
<dbReference type="InterPro" id="IPR001608">
    <property type="entry name" value="Ala_racemase_N"/>
</dbReference>
<accession>A0A939HF42</accession>
<dbReference type="Pfam" id="PF14031">
    <property type="entry name" value="D-ser_dehydrat"/>
    <property type="match status" value="1"/>
</dbReference>
<dbReference type="GO" id="GO:0016829">
    <property type="term" value="F:lyase activity"/>
    <property type="evidence" value="ECO:0007669"/>
    <property type="project" value="UniProtKB-KW"/>
</dbReference>
<evidence type="ECO:0000313" key="4">
    <source>
        <dbReference type="EMBL" id="MBO1269709.1"/>
    </source>
</evidence>
<evidence type="ECO:0000259" key="3">
    <source>
        <dbReference type="SMART" id="SM01119"/>
    </source>
</evidence>
<dbReference type="RefSeq" id="WP_207617609.1">
    <property type="nucleotide sequence ID" value="NZ_JAFNLL010000054.1"/>
</dbReference>
<dbReference type="SMART" id="SM01119">
    <property type="entry name" value="D-ser_dehydrat"/>
    <property type="match status" value="1"/>
</dbReference>
<keyword evidence="5" id="KW-1185">Reference proteome</keyword>
<comment type="caution">
    <text evidence="4">The sequence shown here is derived from an EMBL/GenBank/DDBJ whole genome shotgun (WGS) entry which is preliminary data.</text>
</comment>
<dbReference type="InterPro" id="IPR051466">
    <property type="entry name" value="D-amino_acid_metab_enzyme"/>
</dbReference>
<gene>
    <name evidence="4" type="ORF">J1902_17365</name>
</gene>